<feature type="compositionally biased region" description="Low complexity" evidence="1">
    <location>
        <begin position="102"/>
        <end position="130"/>
    </location>
</feature>
<reference evidence="2 3" key="1">
    <citation type="journal article" date="2010" name="Nat. Biotechnol.">
        <title>Genome sequence of the model mushroom Schizophyllum commune.</title>
        <authorList>
            <person name="Ohm R.A."/>
            <person name="de Jong J.F."/>
            <person name="Lugones L.G."/>
            <person name="Aerts A."/>
            <person name="Kothe E."/>
            <person name="Stajich J.E."/>
            <person name="de Vries R.P."/>
            <person name="Record E."/>
            <person name="Levasseur A."/>
            <person name="Baker S.E."/>
            <person name="Bartholomew K.A."/>
            <person name="Coutinho P.M."/>
            <person name="Erdmann S."/>
            <person name="Fowler T.J."/>
            <person name="Gathman A.C."/>
            <person name="Lombard V."/>
            <person name="Henrissat B."/>
            <person name="Knabe N."/>
            <person name="Kuees U."/>
            <person name="Lilly W.W."/>
            <person name="Lindquist E."/>
            <person name="Lucas S."/>
            <person name="Magnuson J.K."/>
            <person name="Piumi F."/>
            <person name="Raudaskoski M."/>
            <person name="Salamov A."/>
            <person name="Schmutz J."/>
            <person name="Schwarze F.W.M.R."/>
            <person name="vanKuyk P.A."/>
            <person name="Horton J.S."/>
            <person name="Grigoriev I.V."/>
            <person name="Woesten H.A.B."/>
        </authorList>
    </citation>
    <scope>NUCLEOTIDE SEQUENCE [LARGE SCALE GENOMIC DNA]</scope>
    <source>
        <strain evidence="3">H4-8 / FGSC 9210</strain>
    </source>
</reference>
<dbReference type="InParanoid" id="D8PWI1"/>
<feature type="non-terminal residue" evidence="2">
    <location>
        <position position="271"/>
    </location>
</feature>
<proteinExistence type="predicted"/>
<name>D8PWI1_SCHCM</name>
<evidence type="ECO:0000313" key="3">
    <source>
        <dbReference type="Proteomes" id="UP000007431"/>
    </source>
</evidence>
<dbReference type="VEuPathDB" id="FungiDB:SCHCODRAFT_02482328"/>
<sequence length="271" mass="28341">MPGHTRAFYTPTPSSATLKSGTAAPQRYVTPVGSVSSSASKAVSFSDSVSAGVTAYYPTPAPSFHSVASDYPPTYHSGALSHASSYHSRTSGHHAGPDHSAHSGSTSSHSSRGHAASTADYGSHHSSSSSTPPPAFLAAHPVLSGAAPFSLASPPDYRQLPYHEQAFFPPVSKVCVQVLLKSGVKIKVDVVQPPSPNGLSVGDVVNTLVFALQSDVTNMLPPSSSQDVSWCPSRAERGIRVIDALRNGYVFTRLLPHPQKPATFVLETRAG</sequence>
<dbReference type="KEGG" id="scm:SCHCO_02482328"/>
<protein>
    <submittedName>
        <fullName evidence="2">Uncharacterized protein</fullName>
    </submittedName>
</protein>
<feature type="region of interest" description="Disordered" evidence="1">
    <location>
        <begin position="1"/>
        <end position="22"/>
    </location>
</feature>
<dbReference type="OrthoDB" id="10344480at2759"/>
<organism evidence="3">
    <name type="scientific">Schizophyllum commune (strain H4-8 / FGSC 9210)</name>
    <name type="common">Split gill fungus</name>
    <dbReference type="NCBI Taxonomy" id="578458"/>
    <lineage>
        <taxon>Eukaryota</taxon>
        <taxon>Fungi</taxon>
        <taxon>Dikarya</taxon>
        <taxon>Basidiomycota</taxon>
        <taxon>Agaricomycotina</taxon>
        <taxon>Agaricomycetes</taxon>
        <taxon>Agaricomycetidae</taxon>
        <taxon>Agaricales</taxon>
        <taxon>Schizophyllaceae</taxon>
        <taxon>Schizophyllum</taxon>
    </lineage>
</organism>
<evidence type="ECO:0000256" key="1">
    <source>
        <dbReference type="SAM" id="MobiDB-lite"/>
    </source>
</evidence>
<dbReference type="HOGENOM" id="CLU_1027304_0_0_1"/>
<feature type="region of interest" description="Disordered" evidence="1">
    <location>
        <begin position="82"/>
        <end position="133"/>
    </location>
</feature>
<dbReference type="RefSeq" id="XP_003035947.1">
    <property type="nucleotide sequence ID" value="XM_003035901.1"/>
</dbReference>
<gene>
    <name evidence="2" type="ORF">SCHCODRAFT_105556</name>
</gene>
<dbReference type="AlphaFoldDB" id="D8PWI1"/>
<accession>D8PWI1</accession>
<keyword evidence="3" id="KW-1185">Reference proteome</keyword>
<evidence type="ECO:0000313" key="2">
    <source>
        <dbReference type="EMBL" id="EFJ01045.1"/>
    </source>
</evidence>
<dbReference type="EMBL" id="GL377303">
    <property type="protein sequence ID" value="EFJ01045.1"/>
    <property type="molecule type" value="Genomic_DNA"/>
</dbReference>
<feature type="compositionally biased region" description="Polar residues" evidence="1">
    <location>
        <begin position="11"/>
        <end position="20"/>
    </location>
</feature>
<dbReference type="Proteomes" id="UP000007431">
    <property type="component" value="Unassembled WGS sequence"/>
</dbReference>
<dbReference type="GeneID" id="9595717"/>